<dbReference type="AlphaFoldDB" id="A0A1J5RF59"/>
<evidence type="ECO:0000256" key="3">
    <source>
        <dbReference type="SAM" id="MobiDB-lite"/>
    </source>
</evidence>
<dbReference type="GO" id="GO:0005737">
    <property type="term" value="C:cytoplasm"/>
    <property type="evidence" value="ECO:0007669"/>
    <property type="project" value="TreeGrafter"/>
</dbReference>
<evidence type="ECO:0000256" key="1">
    <source>
        <dbReference type="ARBA" id="ARBA00022741"/>
    </source>
</evidence>
<sequence length="640" mass="69109">MHARGAELHRAGISPVAQRRELLELAQLLLRRRCRDGALLLVVDDVHHANAATQSLLQQLLADAAGLPLLALLTARTPSPAAWPALTRIELPPLSDADIARIVAALGTESQNTRSQNTEAQGAGTQQAGSNDAERRAWLIERSAGNPLFAEELVALRGPAQASARIADLLGTRLAQLGDACATAQHAAVIGLHFDADVLGRVSPRSRTTVERHLAQLRAAGIVRPAADGRLAFRHALLRDTAYSMLGAAERKALHRRIARALDDVGGPAQSAARAEHWEQAQDALHAAAAWLDAGADALRRHVYAAAAACYARGLDALQSVPAGAPRDALELRLHLGAARAGQRSGNFHDPAAMCHLERALQLAGERGADPAELFDALWGAWEVSACQVSFHYGLSLAGKLLEVAGELDAHPYAVLARYALGVSRYWTGNFERARVDLQAVIAADAQSAEPLRNPYGLLLVVGAHAYAALCSQRLGLAAASSSHGRRALVAAHRADDDYAWVFTCTLGAIRERMAQRPARTRAYAHAGLERAARSRLVTFEAVLHSHAAWADVLEHRDARALPILERGVRTVELDYPAAMVVQLIPQVEALQLLGRRTAALKALRELLQWRERLFDQRDDDSVERLVRVCAERPGRLRGD</sequence>
<dbReference type="InterPro" id="IPR011990">
    <property type="entry name" value="TPR-like_helical_dom_sf"/>
</dbReference>
<dbReference type="GO" id="GO:0005524">
    <property type="term" value="F:ATP binding"/>
    <property type="evidence" value="ECO:0007669"/>
    <property type="project" value="UniProtKB-KW"/>
</dbReference>
<feature type="region of interest" description="Disordered" evidence="3">
    <location>
        <begin position="110"/>
        <end position="131"/>
    </location>
</feature>
<comment type="caution">
    <text evidence="4">The sequence shown here is derived from an EMBL/GenBank/DDBJ whole genome shotgun (WGS) entry which is preliminary data.</text>
</comment>
<evidence type="ECO:0000313" key="4">
    <source>
        <dbReference type="EMBL" id="OIQ90639.1"/>
    </source>
</evidence>
<dbReference type="Gene3D" id="1.25.40.10">
    <property type="entry name" value="Tetratricopeptide repeat domain"/>
    <property type="match status" value="1"/>
</dbReference>
<accession>A0A1J5RF59</accession>
<protein>
    <submittedName>
        <fullName evidence="4">Uncharacterized protein</fullName>
    </submittedName>
</protein>
<feature type="compositionally biased region" description="Polar residues" evidence="3">
    <location>
        <begin position="110"/>
        <end position="130"/>
    </location>
</feature>
<reference evidence="4" key="1">
    <citation type="submission" date="2016-10" db="EMBL/GenBank/DDBJ databases">
        <title>Sequence of Gallionella enrichment culture.</title>
        <authorList>
            <person name="Poehlein A."/>
            <person name="Muehling M."/>
            <person name="Daniel R."/>
        </authorList>
    </citation>
    <scope>NUCLEOTIDE SEQUENCE</scope>
</reference>
<dbReference type="EMBL" id="MLJW01000284">
    <property type="protein sequence ID" value="OIQ90639.1"/>
    <property type="molecule type" value="Genomic_DNA"/>
</dbReference>
<dbReference type="PANTHER" id="PTHR16305">
    <property type="entry name" value="TESTICULAR SOLUBLE ADENYLYL CYCLASE"/>
    <property type="match status" value="1"/>
</dbReference>
<keyword evidence="2" id="KW-0067">ATP-binding</keyword>
<dbReference type="SUPFAM" id="SSF48452">
    <property type="entry name" value="TPR-like"/>
    <property type="match status" value="1"/>
</dbReference>
<dbReference type="PANTHER" id="PTHR16305:SF28">
    <property type="entry name" value="GUANYLATE CYCLASE DOMAIN-CONTAINING PROTEIN"/>
    <property type="match status" value="1"/>
</dbReference>
<name>A0A1J5RF59_9ZZZZ</name>
<evidence type="ECO:0000256" key="2">
    <source>
        <dbReference type="ARBA" id="ARBA00022840"/>
    </source>
</evidence>
<proteinExistence type="predicted"/>
<organism evidence="4">
    <name type="scientific">mine drainage metagenome</name>
    <dbReference type="NCBI Taxonomy" id="410659"/>
    <lineage>
        <taxon>unclassified sequences</taxon>
        <taxon>metagenomes</taxon>
        <taxon>ecological metagenomes</taxon>
    </lineage>
</organism>
<dbReference type="GO" id="GO:0004016">
    <property type="term" value="F:adenylate cyclase activity"/>
    <property type="evidence" value="ECO:0007669"/>
    <property type="project" value="TreeGrafter"/>
</dbReference>
<gene>
    <name evidence="4" type="ORF">GALL_274310</name>
</gene>
<keyword evidence="1" id="KW-0547">Nucleotide-binding</keyword>